<evidence type="ECO:0000313" key="14">
    <source>
        <dbReference type="Proteomes" id="UP001328107"/>
    </source>
</evidence>
<dbReference type="InterPro" id="IPR033739">
    <property type="entry name" value="M10A_MMP"/>
</dbReference>
<dbReference type="GO" id="GO:0031012">
    <property type="term" value="C:extracellular matrix"/>
    <property type="evidence" value="ECO:0007669"/>
    <property type="project" value="InterPro"/>
</dbReference>
<protein>
    <recommendedName>
        <fullName evidence="12">Peptidase metallopeptidase domain-containing protein</fullName>
    </recommendedName>
</protein>
<keyword evidence="6 9" id="KW-0862">Zinc</keyword>
<feature type="domain" description="Peptidase metallopeptidase" evidence="12">
    <location>
        <begin position="142"/>
        <end position="324"/>
    </location>
</feature>
<organism evidence="13 14">
    <name type="scientific">Pristionchus mayeri</name>
    <dbReference type="NCBI Taxonomy" id="1317129"/>
    <lineage>
        <taxon>Eukaryota</taxon>
        <taxon>Metazoa</taxon>
        <taxon>Ecdysozoa</taxon>
        <taxon>Nematoda</taxon>
        <taxon>Chromadorea</taxon>
        <taxon>Rhabditida</taxon>
        <taxon>Rhabditina</taxon>
        <taxon>Diplogasteromorpha</taxon>
        <taxon>Diplogasteroidea</taxon>
        <taxon>Neodiplogasteridae</taxon>
        <taxon>Pristionchus</taxon>
    </lineage>
</organism>
<feature type="binding site" evidence="9">
    <location>
        <position position="296"/>
    </location>
    <ligand>
        <name>Zn(2+)</name>
        <dbReference type="ChEBI" id="CHEBI:29105"/>
        <label>2</label>
        <note>catalytic</note>
    </ligand>
</feature>
<dbReference type="InterPro" id="IPR002477">
    <property type="entry name" value="Peptidoglycan-bd-like"/>
</dbReference>
<evidence type="ECO:0000256" key="10">
    <source>
        <dbReference type="SAM" id="MobiDB-lite"/>
    </source>
</evidence>
<dbReference type="GO" id="GO:0005615">
    <property type="term" value="C:extracellular space"/>
    <property type="evidence" value="ECO:0007669"/>
    <property type="project" value="TreeGrafter"/>
</dbReference>
<feature type="binding site" evidence="9">
    <location>
        <position position="257"/>
    </location>
    <ligand>
        <name>Ca(2+)</name>
        <dbReference type="ChEBI" id="CHEBI:29108"/>
        <label>3</label>
    </ligand>
</feature>
<feature type="region of interest" description="Disordered" evidence="10">
    <location>
        <begin position="34"/>
        <end position="53"/>
    </location>
</feature>
<feature type="binding site" evidence="9">
    <location>
        <position position="253"/>
    </location>
    <ligand>
        <name>Ca(2+)</name>
        <dbReference type="ChEBI" id="CHEBI:29108"/>
        <label>2</label>
    </ligand>
</feature>
<comment type="similarity">
    <text evidence="1">Belongs to the peptidase M10A family.</text>
</comment>
<dbReference type="SMART" id="SM00235">
    <property type="entry name" value="ZnMc"/>
    <property type="match status" value="1"/>
</dbReference>
<dbReference type="GO" id="GO:0008270">
    <property type="term" value="F:zinc ion binding"/>
    <property type="evidence" value="ECO:0007669"/>
    <property type="project" value="InterPro"/>
</dbReference>
<feature type="binding site" evidence="9">
    <location>
        <position position="227"/>
    </location>
    <ligand>
        <name>Ca(2+)</name>
        <dbReference type="ChEBI" id="CHEBI:29108"/>
        <label>3</label>
    </ligand>
</feature>
<dbReference type="PRINTS" id="PR00138">
    <property type="entry name" value="MATRIXIN"/>
</dbReference>
<evidence type="ECO:0000256" key="8">
    <source>
        <dbReference type="PIRSR" id="PIRSR621190-1"/>
    </source>
</evidence>
<feature type="binding site" evidence="9">
    <location>
        <position position="228"/>
    </location>
    <ligand>
        <name>Ca(2+)</name>
        <dbReference type="ChEBI" id="CHEBI:29108"/>
        <label>3</label>
    </ligand>
</feature>
<feature type="binding site" evidence="9">
    <location>
        <position position="163"/>
    </location>
    <ligand>
        <name>Ca(2+)</name>
        <dbReference type="ChEBI" id="CHEBI:29108"/>
        <label>1</label>
    </ligand>
</feature>
<dbReference type="Gene3D" id="3.40.390.10">
    <property type="entry name" value="Collagenase (Catalytic Domain)"/>
    <property type="match status" value="1"/>
</dbReference>
<evidence type="ECO:0000256" key="11">
    <source>
        <dbReference type="SAM" id="SignalP"/>
    </source>
</evidence>
<dbReference type="InterPro" id="IPR006026">
    <property type="entry name" value="Peptidase_Metallo"/>
</dbReference>
<accession>A0AAN4ZQA3</accession>
<proteinExistence type="inferred from homology"/>
<feature type="non-terminal residue" evidence="13">
    <location>
        <position position="1"/>
    </location>
</feature>
<dbReference type="SUPFAM" id="SSF47090">
    <property type="entry name" value="PGBD-like"/>
    <property type="match status" value="1"/>
</dbReference>
<dbReference type="GO" id="GO:0004222">
    <property type="term" value="F:metalloendopeptidase activity"/>
    <property type="evidence" value="ECO:0007669"/>
    <property type="project" value="InterPro"/>
</dbReference>
<evidence type="ECO:0000256" key="6">
    <source>
        <dbReference type="ARBA" id="ARBA00022833"/>
    </source>
</evidence>
<feature type="active site" evidence="8">
    <location>
        <position position="279"/>
    </location>
</feature>
<evidence type="ECO:0000256" key="3">
    <source>
        <dbReference type="ARBA" id="ARBA00022723"/>
    </source>
</evidence>
<dbReference type="InterPro" id="IPR021190">
    <property type="entry name" value="Pept_M10A"/>
</dbReference>
<dbReference type="Pfam" id="PF00413">
    <property type="entry name" value="Peptidase_M10"/>
    <property type="match status" value="1"/>
</dbReference>
<feature type="binding site" evidence="9">
    <location>
        <position position="288"/>
    </location>
    <ligand>
        <name>Zn(2+)</name>
        <dbReference type="ChEBI" id="CHEBI:29105"/>
        <label>2</label>
        <note>catalytic</note>
    </ligand>
</feature>
<feature type="binding site" evidence="9">
    <location>
        <position position="258"/>
    </location>
    <ligand>
        <name>Ca(2+)</name>
        <dbReference type="ChEBI" id="CHEBI:29108"/>
        <label>1</label>
    </ligand>
</feature>
<feature type="compositionally biased region" description="Low complexity" evidence="10">
    <location>
        <begin position="39"/>
        <end position="48"/>
    </location>
</feature>
<dbReference type="PANTHER" id="PTHR10201">
    <property type="entry name" value="MATRIX METALLOPROTEINASE"/>
    <property type="match status" value="1"/>
</dbReference>
<feature type="binding site" description="in inhibited form" evidence="9">
    <location>
        <position position="116"/>
    </location>
    <ligand>
        <name>Zn(2+)</name>
        <dbReference type="ChEBI" id="CHEBI:29105"/>
        <label>2</label>
        <note>catalytic</note>
    </ligand>
</feature>
<sequence length="481" mass="54781">LRLLQLLRPRSAAGICCTLVLMSSLLLHGSDARSLQANSRSGSPSSSRLRIRRETGDDDVRQVVIKHLHKYAYLPSTEPSEEDLRKALRTYQAVAGVPVTGEVDAETLAATRMKRCSRPDAEISGMSVRAKRYALPHASKWNPKHFSGHKLTLKWFISKYTSDMDKTATKKTIQRGFEVWSKQTHIPQFTDKSHQVTLDFEEAKSEGEADINIRWEEGHHGDKFPFDGDGDENENVLAHTFYPDYKPYPLNGDIHFDDAERWSLAVGVNTFFPYVLVHEIGHALGLQHSHTSLAIMNPHYKDIPIESMHLHQDDKCGINWNIAGPTNWCLFVWLTSEVVPINTQTSGVNPNKKLSKIEKLFSIKKQLWNAQLPLCRSDNSIRGDLLVLLEKNLHFSEADAILYAEVCCRFLEGLDKYREKIGDYAHKLNEDIARTKEFVSTAEDGKQLSRRALHRFAADKPSILDEEHFSLDFFDSFFADY</sequence>
<evidence type="ECO:0000256" key="9">
    <source>
        <dbReference type="PIRSR" id="PIRSR621190-2"/>
    </source>
</evidence>
<comment type="cofactor">
    <cofactor evidence="9">
        <name>Zn(2+)</name>
        <dbReference type="ChEBI" id="CHEBI:29105"/>
    </cofactor>
    <text evidence="9">Binds 2 Zn(2+) ions per subunit.</text>
</comment>
<dbReference type="GO" id="GO:0030198">
    <property type="term" value="P:extracellular matrix organization"/>
    <property type="evidence" value="ECO:0007669"/>
    <property type="project" value="TreeGrafter"/>
</dbReference>
<dbReference type="Proteomes" id="UP001328107">
    <property type="component" value="Unassembled WGS sequence"/>
</dbReference>
<dbReference type="GO" id="GO:0006508">
    <property type="term" value="P:proteolysis"/>
    <property type="evidence" value="ECO:0007669"/>
    <property type="project" value="UniProtKB-KW"/>
</dbReference>
<feature type="signal peptide" evidence="11">
    <location>
        <begin position="1"/>
        <end position="32"/>
    </location>
</feature>
<feature type="binding site" evidence="9">
    <location>
        <position position="222"/>
    </location>
    <ligand>
        <name>Zn(2+)</name>
        <dbReference type="ChEBI" id="CHEBI:29105"/>
        <label>1</label>
    </ligand>
</feature>
<evidence type="ECO:0000256" key="5">
    <source>
        <dbReference type="ARBA" id="ARBA00022801"/>
    </source>
</evidence>
<dbReference type="GO" id="GO:0030574">
    <property type="term" value="P:collagen catabolic process"/>
    <property type="evidence" value="ECO:0007669"/>
    <property type="project" value="TreeGrafter"/>
</dbReference>
<keyword evidence="14" id="KW-1185">Reference proteome</keyword>
<feature type="binding site" evidence="9">
    <location>
        <position position="210"/>
    </location>
    <ligand>
        <name>Ca(2+)</name>
        <dbReference type="ChEBI" id="CHEBI:29108"/>
        <label>2</label>
    </ligand>
</feature>
<feature type="binding site" evidence="9">
    <location>
        <position position="260"/>
    </location>
    <ligand>
        <name>Ca(2+)</name>
        <dbReference type="ChEBI" id="CHEBI:29108"/>
        <label>1</label>
    </ligand>
</feature>
<feature type="binding site" evidence="9">
    <location>
        <position position="278"/>
    </location>
    <ligand>
        <name>Zn(2+)</name>
        <dbReference type="ChEBI" id="CHEBI:29105"/>
        <label>2</label>
        <note>catalytic</note>
    </ligand>
</feature>
<evidence type="ECO:0000313" key="13">
    <source>
        <dbReference type="EMBL" id="GMR41205.1"/>
    </source>
</evidence>
<feature type="binding site" evidence="9">
    <location>
        <position position="255"/>
    </location>
    <ligand>
        <name>Zn(2+)</name>
        <dbReference type="ChEBI" id="CHEBI:29105"/>
        <label>1</label>
    </ligand>
</feature>
<dbReference type="SUPFAM" id="SSF55486">
    <property type="entry name" value="Metalloproteases ('zincins'), catalytic domain"/>
    <property type="match status" value="1"/>
</dbReference>
<dbReference type="Pfam" id="PF01471">
    <property type="entry name" value="PG_binding_1"/>
    <property type="match status" value="1"/>
</dbReference>
<name>A0AAN4ZQA3_9BILA</name>
<feature type="chain" id="PRO_5042998778" description="Peptidase metallopeptidase domain-containing protein" evidence="11">
    <location>
        <begin position="33"/>
        <end position="481"/>
    </location>
</feature>
<dbReference type="AlphaFoldDB" id="A0AAN4ZQA3"/>
<evidence type="ECO:0000256" key="2">
    <source>
        <dbReference type="ARBA" id="ARBA00022670"/>
    </source>
</evidence>
<evidence type="ECO:0000256" key="1">
    <source>
        <dbReference type="ARBA" id="ARBA00010370"/>
    </source>
</evidence>
<keyword evidence="4 11" id="KW-0732">Signal</keyword>
<feature type="binding site" evidence="9">
    <location>
        <position position="282"/>
    </location>
    <ligand>
        <name>Zn(2+)</name>
        <dbReference type="ChEBI" id="CHEBI:29105"/>
        <label>2</label>
        <note>catalytic</note>
    </ligand>
</feature>
<dbReference type="InterPro" id="IPR036365">
    <property type="entry name" value="PGBD-like_sf"/>
</dbReference>
<evidence type="ECO:0000256" key="4">
    <source>
        <dbReference type="ARBA" id="ARBA00022729"/>
    </source>
</evidence>
<keyword evidence="5" id="KW-0378">Hydrolase</keyword>
<keyword evidence="2" id="KW-0645">Protease</keyword>
<keyword evidence="3 9" id="KW-0479">Metal-binding</keyword>
<dbReference type="InterPro" id="IPR001818">
    <property type="entry name" value="Pept_M10_metallopeptidase"/>
</dbReference>
<keyword evidence="9" id="KW-0106">Calcium</keyword>
<evidence type="ECO:0000256" key="7">
    <source>
        <dbReference type="ARBA" id="ARBA00023049"/>
    </source>
</evidence>
<reference evidence="14" key="1">
    <citation type="submission" date="2022-10" db="EMBL/GenBank/DDBJ databases">
        <title>Genome assembly of Pristionchus species.</title>
        <authorList>
            <person name="Yoshida K."/>
            <person name="Sommer R.J."/>
        </authorList>
    </citation>
    <scope>NUCLEOTIDE SEQUENCE [LARGE SCALE GENOMIC DNA]</scope>
    <source>
        <strain evidence="14">RS5460</strain>
    </source>
</reference>
<dbReference type="InterPro" id="IPR024079">
    <property type="entry name" value="MetalloPept_cat_dom_sf"/>
</dbReference>
<dbReference type="PANTHER" id="PTHR10201:SF291">
    <property type="entry name" value="MATRIX METALLOPROTEINASE 1, ISOFORM C-RELATED"/>
    <property type="match status" value="1"/>
</dbReference>
<feature type="binding site" evidence="9">
    <location>
        <position position="220"/>
    </location>
    <ligand>
        <name>Zn(2+)</name>
        <dbReference type="ChEBI" id="CHEBI:29105"/>
        <label>1</label>
    </ligand>
</feature>
<keyword evidence="7" id="KW-0482">Metalloprotease</keyword>
<comment type="cofactor">
    <cofactor evidence="9">
        <name>Ca(2+)</name>
        <dbReference type="ChEBI" id="CHEBI:29108"/>
    </cofactor>
    <text evidence="9">Can bind about 5 Ca(2+) ions per subunit.</text>
</comment>
<feature type="binding site" evidence="9">
    <location>
        <position position="239"/>
    </location>
    <ligand>
        <name>Zn(2+)</name>
        <dbReference type="ChEBI" id="CHEBI:29105"/>
        <label>1</label>
    </ligand>
</feature>
<evidence type="ECO:0000259" key="12">
    <source>
        <dbReference type="SMART" id="SM00235"/>
    </source>
</evidence>
<dbReference type="EMBL" id="BTRK01000003">
    <property type="protein sequence ID" value="GMR41205.1"/>
    <property type="molecule type" value="Genomic_DNA"/>
</dbReference>
<feature type="binding site" evidence="9">
    <location>
        <position position="260"/>
    </location>
    <ligand>
        <name>Ca(2+)</name>
        <dbReference type="ChEBI" id="CHEBI:29108"/>
        <label>3</label>
    </ligand>
</feature>
<comment type="caution">
    <text evidence="13">The sequence shown here is derived from an EMBL/GenBank/DDBJ whole genome shotgun (WGS) entry which is preliminary data.</text>
</comment>
<dbReference type="CDD" id="cd04278">
    <property type="entry name" value="ZnMc_MMP"/>
    <property type="match status" value="1"/>
</dbReference>
<gene>
    <name evidence="13" type="ORF">PMAYCL1PPCAC_11400</name>
</gene>